<dbReference type="Gene3D" id="4.10.60.10">
    <property type="entry name" value="Zinc finger, CCHC-type"/>
    <property type="match status" value="1"/>
</dbReference>
<evidence type="ECO:0000256" key="2">
    <source>
        <dbReference type="ARBA" id="ARBA00022679"/>
    </source>
</evidence>
<dbReference type="GO" id="GO:0003723">
    <property type="term" value="F:RNA binding"/>
    <property type="evidence" value="ECO:0007669"/>
    <property type="project" value="UniProtKB-KW"/>
</dbReference>
<feature type="domain" description="tRNA nucleotidyltransferase/poly(A) polymerase RNA and SrmB- binding" evidence="7">
    <location>
        <begin position="246"/>
        <end position="307"/>
    </location>
</feature>
<evidence type="ECO:0000256" key="1">
    <source>
        <dbReference type="ARBA" id="ARBA00007265"/>
    </source>
</evidence>
<evidence type="ECO:0000256" key="5">
    <source>
        <dbReference type="SAM" id="MobiDB-lite"/>
    </source>
</evidence>
<dbReference type="Proteomes" id="UP000215914">
    <property type="component" value="Chromosome 17"/>
</dbReference>
<dbReference type="SUPFAM" id="SSF81891">
    <property type="entry name" value="Poly A polymerase C-terminal region-like"/>
    <property type="match status" value="1"/>
</dbReference>
<dbReference type="Gene3D" id="1.10.3090.10">
    <property type="entry name" value="cca-adding enzyme, domain 2"/>
    <property type="match status" value="1"/>
</dbReference>
<accession>A0A251RSP7</accession>
<dbReference type="InParanoid" id="A0A251RSP7"/>
<keyword evidence="9" id="KW-1185">Reference proteome</keyword>
<evidence type="ECO:0000256" key="3">
    <source>
        <dbReference type="ARBA" id="ARBA00022741"/>
    </source>
</evidence>
<dbReference type="GO" id="GO:0097222">
    <property type="term" value="P:mitochondrial mRNA polyadenylation"/>
    <property type="evidence" value="ECO:0000318"/>
    <property type="project" value="GO_Central"/>
</dbReference>
<gene>
    <name evidence="8" type="ORF">HannXRQ_Chr17g0544691</name>
</gene>
<proteinExistence type="inferred from homology"/>
<keyword evidence="4" id="KW-0694">RNA-binding</keyword>
<dbReference type="Pfam" id="PF12627">
    <property type="entry name" value="PolyA_pol_RNAbd"/>
    <property type="match status" value="1"/>
</dbReference>
<protein>
    <submittedName>
        <fullName evidence="8">Putative zinc finger, CCHC-type</fullName>
    </submittedName>
</protein>
<dbReference type="GO" id="GO:0008270">
    <property type="term" value="F:zinc ion binding"/>
    <property type="evidence" value="ECO:0007669"/>
    <property type="project" value="InterPro"/>
</dbReference>
<dbReference type="Gene3D" id="3.30.460.10">
    <property type="entry name" value="Beta Polymerase, domain 2"/>
    <property type="match status" value="1"/>
</dbReference>
<evidence type="ECO:0000313" key="8">
    <source>
        <dbReference type="EMBL" id="OTF85879.1"/>
    </source>
</evidence>
<dbReference type="EMBL" id="CM007906">
    <property type="protein sequence ID" value="OTF85879.1"/>
    <property type="molecule type" value="Genomic_DNA"/>
</dbReference>
<feature type="compositionally biased region" description="Polar residues" evidence="5">
    <location>
        <begin position="701"/>
        <end position="710"/>
    </location>
</feature>
<dbReference type="PANTHER" id="PTHR43051:SF12">
    <property type="entry name" value="ZINC FINGER, CCHC-TYPE-RELATED"/>
    <property type="match status" value="1"/>
</dbReference>
<feature type="region of interest" description="Disordered" evidence="5">
    <location>
        <begin position="696"/>
        <end position="723"/>
    </location>
</feature>
<dbReference type="GO" id="GO:0001680">
    <property type="term" value="P:tRNA 3'-terminal CCA addition"/>
    <property type="evidence" value="ECO:0007669"/>
    <property type="project" value="UniProtKB-ARBA"/>
</dbReference>
<comment type="similarity">
    <text evidence="1 4">Belongs to the tRNA nucleotidyltransferase/poly(A) polymerase family.</text>
</comment>
<dbReference type="SUPFAM" id="SSF57756">
    <property type="entry name" value="Retrovirus zinc finger-like domains"/>
    <property type="match status" value="1"/>
</dbReference>
<evidence type="ECO:0000313" key="9">
    <source>
        <dbReference type="Proteomes" id="UP000215914"/>
    </source>
</evidence>
<dbReference type="InterPro" id="IPR052191">
    <property type="entry name" value="tRNA_ntf/polyA_polymerase_I"/>
</dbReference>
<dbReference type="STRING" id="4232.A0A251RSP7"/>
<keyword evidence="2 4" id="KW-0808">Transferase</keyword>
<evidence type="ECO:0000259" key="6">
    <source>
        <dbReference type="Pfam" id="PF01743"/>
    </source>
</evidence>
<dbReference type="FunCoup" id="A0A251RSP7">
    <property type="interactions" value="958"/>
</dbReference>
<dbReference type="OrthoDB" id="445712at2759"/>
<dbReference type="InterPro" id="IPR002646">
    <property type="entry name" value="PolA_pol_head_dom"/>
</dbReference>
<dbReference type="AlphaFoldDB" id="A0A251RSP7"/>
<feature type="domain" description="Poly A polymerase head" evidence="6">
    <location>
        <begin position="90"/>
        <end position="218"/>
    </location>
</feature>
<dbReference type="GO" id="GO:0000166">
    <property type="term" value="F:nucleotide binding"/>
    <property type="evidence" value="ECO:0007669"/>
    <property type="project" value="UniProtKB-KW"/>
</dbReference>
<dbReference type="InterPro" id="IPR043519">
    <property type="entry name" value="NT_sf"/>
</dbReference>
<keyword evidence="3" id="KW-0547">Nucleotide-binding</keyword>
<dbReference type="SUPFAM" id="SSF81301">
    <property type="entry name" value="Nucleotidyltransferase"/>
    <property type="match status" value="1"/>
</dbReference>
<dbReference type="CDD" id="cd05398">
    <property type="entry name" value="NT_ClassII-CCAase"/>
    <property type="match status" value="1"/>
</dbReference>
<name>A0A251RSP7_HELAN</name>
<dbReference type="GO" id="GO:0005739">
    <property type="term" value="C:mitochondrion"/>
    <property type="evidence" value="ECO:0000318"/>
    <property type="project" value="GO_Central"/>
</dbReference>
<organism evidence="8 9">
    <name type="scientific">Helianthus annuus</name>
    <name type="common">Common sunflower</name>
    <dbReference type="NCBI Taxonomy" id="4232"/>
    <lineage>
        <taxon>Eukaryota</taxon>
        <taxon>Viridiplantae</taxon>
        <taxon>Streptophyta</taxon>
        <taxon>Embryophyta</taxon>
        <taxon>Tracheophyta</taxon>
        <taxon>Spermatophyta</taxon>
        <taxon>Magnoliopsida</taxon>
        <taxon>eudicotyledons</taxon>
        <taxon>Gunneridae</taxon>
        <taxon>Pentapetalae</taxon>
        <taxon>asterids</taxon>
        <taxon>campanulids</taxon>
        <taxon>Asterales</taxon>
        <taxon>Asteraceae</taxon>
        <taxon>Asteroideae</taxon>
        <taxon>Heliantheae alliance</taxon>
        <taxon>Heliantheae</taxon>
        <taxon>Helianthus</taxon>
    </lineage>
</organism>
<dbReference type="InterPro" id="IPR036875">
    <property type="entry name" value="Znf_CCHC_sf"/>
</dbReference>
<sequence length="764" mass="86260">MAAITVRRNVLLLPIKPLLSLQGLYHQFVEFGDAKHRPPTEDDYLIFKQGEIDVSKWKKMDARSLGITPTMVPASPYTVMHILRNRGFEAYLVGGCVRDLLLNRPPKDFDVITTANLDQISEQFHRCQVVGLRFPVCRVFIKGSVVEVSSFDTLAKDAEGKEKFLESQTPKGCDNLDLMRWKNSMHRDFTINSLFLDPFLQKIYDYNDGMKDLSELKLRTLVPAQLSFTEDSARILRGLRIAARLGLSLSKEIKSAIFKHLTSVSRLSQSRVTMELNYMLSFGAAESSFSLLHKYHLLEVLLPFQAAYIFQQATRCAESSMMLMKLLSNLDKLVTCDRPCGSRLWIGLLGFHLALATNPQHPFVILTFASVLYHQNWEDGLKFARRSGQSQTLVSFNPETLEPNKFLSDDEIAEKVNELVMLVVYAIDVLVGIESPHKTMEKFPDFPYSGLVFIPQNQGHNTKLLFDVIAHKVETYNKGRASFNINYDLLKRGDLVETRFALGKIILNTMGCGVDLEFDLDRDSDLNEVSSCLKGEYIVNEKEDRKQPPLPSKLDSQLASDPVGKPVATLNSIMQQKPERIGISFDPKNADYKTNKPAINRSMQNLICMLESQNLEERRAGNPEVEVDRSVVEDDETGVGSLLLSVQTNCKSAIEEARDSPAEIRKLNQFLVNFVGEQKQRKKTEYLETSTLTSSSIGTSQIEGEQSKVTTRSKKVTRGVKSSINGEKRKQRVCSYCKEAGHYKTRCPKRKMDEAACQGDIEST</sequence>
<dbReference type="GO" id="GO:0016779">
    <property type="term" value="F:nucleotidyltransferase activity"/>
    <property type="evidence" value="ECO:0007669"/>
    <property type="project" value="InterPro"/>
</dbReference>
<dbReference type="Pfam" id="PF01743">
    <property type="entry name" value="PolyA_pol"/>
    <property type="match status" value="1"/>
</dbReference>
<dbReference type="InterPro" id="IPR032828">
    <property type="entry name" value="PolyA_RNA-bd"/>
</dbReference>
<evidence type="ECO:0000256" key="4">
    <source>
        <dbReference type="RuleBase" id="RU003953"/>
    </source>
</evidence>
<reference evidence="9" key="1">
    <citation type="journal article" date="2017" name="Nature">
        <title>The sunflower genome provides insights into oil metabolism, flowering and Asterid evolution.</title>
        <authorList>
            <person name="Badouin H."/>
            <person name="Gouzy J."/>
            <person name="Grassa C.J."/>
            <person name="Murat F."/>
            <person name="Staton S.E."/>
            <person name="Cottret L."/>
            <person name="Lelandais-Briere C."/>
            <person name="Owens G.L."/>
            <person name="Carrere S."/>
            <person name="Mayjonade B."/>
            <person name="Legrand L."/>
            <person name="Gill N."/>
            <person name="Kane N.C."/>
            <person name="Bowers J.E."/>
            <person name="Hubner S."/>
            <person name="Bellec A."/>
            <person name="Berard A."/>
            <person name="Berges H."/>
            <person name="Blanchet N."/>
            <person name="Boniface M.C."/>
            <person name="Brunel D."/>
            <person name="Catrice O."/>
            <person name="Chaidir N."/>
            <person name="Claudel C."/>
            <person name="Donnadieu C."/>
            <person name="Faraut T."/>
            <person name="Fievet G."/>
            <person name="Helmstetter N."/>
            <person name="King M."/>
            <person name="Knapp S.J."/>
            <person name="Lai Z."/>
            <person name="Le Paslier M.C."/>
            <person name="Lippi Y."/>
            <person name="Lorenzon L."/>
            <person name="Mandel J.R."/>
            <person name="Marage G."/>
            <person name="Marchand G."/>
            <person name="Marquand E."/>
            <person name="Bret-Mestries E."/>
            <person name="Morien E."/>
            <person name="Nambeesan S."/>
            <person name="Nguyen T."/>
            <person name="Pegot-Espagnet P."/>
            <person name="Pouilly N."/>
            <person name="Raftis F."/>
            <person name="Sallet E."/>
            <person name="Schiex T."/>
            <person name="Thomas J."/>
            <person name="Vandecasteele C."/>
            <person name="Vares D."/>
            <person name="Vear F."/>
            <person name="Vautrin S."/>
            <person name="Crespi M."/>
            <person name="Mangin B."/>
            <person name="Burke J.M."/>
            <person name="Salse J."/>
            <person name="Munos S."/>
            <person name="Vincourt P."/>
            <person name="Rieseberg L.H."/>
            <person name="Langlade N.B."/>
        </authorList>
    </citation>
    <scope>NUCLEOTIDE SEQUENCE [LARGE SCALE GENOMIC DNA]</scope>
    <source>
        <strain evidence="9">cv. SF193</strain>
    </source>
</reference>
<evidence type="ECO:0000259" key="7">
    <source>
        <dbReference type="Pfam" id="PF12627"/>
    </source>
</evidence>
<dbReference type="PANTHER" id="PTHR43051">
    <property type="entry name" value="POLYNUCLEOTIDE ADENYLYLTRANSFERASE FAMILY PROTEIN"/>
    <property type="match status" value="1"/>
</dbReference>